<dbReference type="FunFam" id="3.40.50.1000:FF:000018">
    <property type="entry name" value="Calcium-transporting ATPase"/>
    <property type="match status" value="1"/>
</dbReference>
<dbReference type="InterPro" id="IPR004014">
    <property type="entry name" value="ATPase_P-typ_cation-transptr_N"/>
</dbReference>
<accession>A0A854QBX6</accession>
<dbReference type="NCBIfam" id="TIGR01494">
    <property type="entry name" value="ATPase_P-type"/>
    <property type="match status" value="1"/>
</dbReference>
<dbReference type="InterPro" id="IPR023298">
    <property type="entry name" value="ATPase_P-typ_TM_dom_sf"/>
</dbReference>
<dbReference type="GO" id="GO:0006874">
    <property type="term" value="P:intracellular calcium ion homeostasis"/>
    <property type="evidence" value="ECO:0007669"/>
    <property type="project" value="TreeGrafter"/>
</dbReference>
<feature type="transmembrane region" description="Helical" evidence="17">
    <location>
        <begin position="319"/>
        <end position="345"/>
    </location>
</feature>
<dbReference type="PANTHER" id="PTHR24093">
    <property type="entry name" value="CATION TRANSPORTING ATPASE"/>
    <property type="match status" value="1"/>
</dbReference>
<evidence type="ECO:0000256" key="11">
    <source>
        <dbReference type="ARBA" id="ARBA00022967"/>
    </source>
</evidence>
<keyword evidence="3" id="KW-0926">Vacuole</keyword>
<dbReference type="FunFam" id="3.40.1110.10:FF:000031">
    <property type="entry name" value="Calcium-transporting ATPase"/>
    <property type="match status" value="1"/>
</dbReference>
<keyword evidence="2 17" id="KW-0813">Transport</keyword>
<feature type="transmembrane region" description="Helical" evidence="17">
    <location>
        <begin position="1119"/>
        <end position="1145"/>
    </location>
</feature>
<feature type="compositionally biased region" description="Basic residues" evidence="18">
    <location>
        <begin position="190"/>
        <end position="204"/>
    </location>
</feature>
<feature type="region of interest" description="Disordered" evidence="18">
    <location>
        <begin position="269"/>
        <end position="297"/>
    </location>
</feature>
<dbReference type="SUPFAM" id="SSF81660">
    <property type="entry name" value="Metal cation-transporting ATPase, ATP-binding domain N"/>
    <property type="match status" value="1"/>
</dbReference>
<evidence type="ECO:0000256" key="2">
    <source>
        <dbReference type="ARBA" id="ARBA00022448"/>
    </source>
</evidence>
<comment type="similarity">
    <text evidence="15 17">Belongs to the cation transport ATPase (P-type) (TC 3.A.3) family.</text>
</comment>
<keyword evidence="11" id="KW-1278">Translocase</keyword>
<dbReference type="SMART" id="SM00831">
    <property type="entry name" value="Cation_ATPase_N"/>
    <property type="match status" value="1"/>
</dbReference>
<feature type="region of interest" description="Disordered" evidence="18">
    <location>
        <begin position="1379"/>
        <end position="1417"/>
    </location>
</feature>
<evidence type="ECO:0000256" key="6">
    <source>
        <dbReference type="ARBA" id="ARBA00022723"/>
    </source>
</evidence>
<dbReference type="EC" id="7.2.2.10" evidence="17"/>
<evidence type="ECO:0000256" key="13">
    <source>
        <dbReference type="ARBA" id="ARBA00023065"/>
    </source>
</evidence>
<comment type="function">
    <text evidence="17">Catalyzes the hydrolysis of ATP coupled with the transport of calcium.</text>
</comment>
<dbReference type="GO" id="GO:0005524">
    <property type="term" value="F:ATP binding"/>
    <property type="evidence" value="ECO:0007669"/>
    <property type="project" value="UniProtKB-KW"/>
</dbReference>
<feature type="region of interest" description="Disordered" evidence="18">
    <location>
        <begin position="1"/>
        <end position="236"/>
    </location>
</feature>
<dbReference type="PRINTS" id="PR00120">
    <property type="entry name" value="HATPASE"/>
</dbReference>
<keyword evidence="9 17" id="KW-0067">ATP-binding</keyword>
<dbReference type="InterPro" id="IPR023214">
    <property type="entry name" value="HAD_sf"/>
</dbReference>
<name>A0A854QBX6_CRYNE</name>
<feature type="transmembrane region" description="Helical" evidence="17">
    <location>
        <begin position="1227"/>
        <end position="1246"/>
    </location>
</feature>
<evidence type="ECO:0000256" key="12">
    <source>
        <dbReference type="ARBA" id="ARBA00022989"/>
    </source>
</evidence>
<dbReference type="InterPro" id="IPR006408">
    <property type="entry name" value="P-type_ATPase_IIB"/>
</dbReference>
<dbReference type="InterPro" id="IPR001757">
    <property type="entry name" value="P_typ_ATPase"/>
</dbReference>
<dbReference type="PANTHER" id="PTHR24093:SF369">
    <property type="entry name" value="CALCIUM-TRANSPORTING ATPASE"/>
    <property type="match status" value="1"/>
</dbReference>
<dbReference type="InterPro" id="IPR044492">
    <property type="entry name" value="P_typ_ATPase_HD_dom"/>
</dbReference>
<dbReference type="SFLD" id="SFLDG00002">
    <property type="entry name" value="C1.7:_P-type_atpase_like"/>
    <property type="match status" value="1"/>
</dbReference>
<dbReference type="GO" id="GO:0005886">
    <property type="term" value="C:plasma membrane"/>
    <property type="evidence" value="ECO:0007669"/>
    <property type="project" value="TreeGrafter"/>
</dbReference>
<dbReference type="PRINTS" id="PR00119">
    <property type="entry name" value="CATATPASE"/>
</dbReference>
<dbReference type="Pfam" id="PF00690">
    <property type="entry name" value="Cation_ATPase_N"/>
    <property type="match status" value="1"/>
</dbReference>
<dbReference type="OrthoDB" id="3352408at2759"/>
<evidence type="ECO:0000256" key="17">
    <source>
        <dbReference type="RuleBase" id="RU361146"/>
    </source>
</evidence>
<feature type="compositionally biased region" description="Low complexity" evidence="18">
    <location>
        <begin position="75"/>
        <end position="96"/>
    </location>
</feature>
<evidence type="ECO:0000256" key="4">
    <source>
        <dbReference type="ARBA" id="ARBA00022568"/>
    </source>
</evidence>
<dbReference type="NCBIfam" id="TIGR01517">
    <property type="entry name" value="ATPase-IIB_Ca"/>
    <property type="match status" value="1"/>
</dbReference>
<dbReference type="Gene3D" id="2.70.150.10">
    <property type="entry name" value="Calcium-transporting ATPase, cytoplasmic transduction domain A"/>
    <property type="match status" value="1"/>
</dbReference>
<organism evidence="20 21">
    <name type="scientific">Cryptococcus neoformans Tu259-1</name>
    <dbReference type="NCBI Taxonomy" id="1230072"/>
    <lineage>
        <taxon>Eukaryota</taxon>
        <taxon>Fungi</taxon>
        <taxon>Dikarya</taxon>
        <taxon>Basidiomycota</taxon>
        <taxon>Agaricomycotina</taxon>
        <taxon>Tremellomycetes</taxon>
        <taxon>Tremellales</taxon>
        <taxon>Cryptococcaceae</taxon>
        <taxon>Cryptococcus</taxon>
        <taxon>Cryptococcus neoformans species complex</taxon>
    </lineage>
</organism>
<keyword evidence="14 17" id="KW-0472">Membrane</keyword>
<comment type="subcellular location">
    <subcellularLocation>
        <location evidence="17">Membrane</location>
        <topology evidence="17">Multi-pass membrane protein</topology>
    </subcellularLocation>
    <subcellularLocation>
        <location evidence="1">Vacuole membrane</location>
        <topology evidence="1">Multi-pass membrane protein</topology>
    </subcellularLocation>
</comment>
<keyword evidence="8 17" id="KW-0106">Calcium</keyword>
<dbReference type="Gene3D" id="1.20.1110.10">
    <property type="entry name" value="Calcium-transporting ATPase, transmembrane domain"/>
    <property type="match status" value="1"/>
</dbReference>
<keyword evidence="7 17" id="KW-0547">Nucleotide-binding</keyword>
<dbReference type="SUPFAM" id="SSF56784">
    <property type="entry name" value="HAD-like"/>
    <property type="match status" value="1"/>
</dbReference>
<evidence type="ECO:0000313" key="20">
    <source>
        <dbReference type="EMBL" id="OXG21801.1"/>
    </source>
</evidence>
<keyword evidence="13 17" id="KW-0406">Ion transport</keyword>
<dbReference type="InterPro" id="IPR059000">
    <property type="entry name" value="ATPase_P-type_domA"/>
</dbReference>
<dbReference type="InterPro" id="IPR036412">
    <property type="entry name" value="HAD-like_sf"/>
</dbReference>
<evidence type="ECO:0000256" key="10">
    <source>
        <dbReference type="ARBA" id="ARBA00022842"/>
    </source>
</evidence>
<evidence type="ECO:0000256" key="1">
    <source>
        <dbReference type="ARBA" id="ARBA00004128"/>
    </source>
</evidence>
<evidence type="ECO:0000256" key="16">
    <source>
        <dbReference type="ARBA" id="ARBA00048694"/>
    </source>
</evidence>
<feature type="domain" description="Cation-transporting P-type ATPase N-terminal" evidence="19">
    <location>
        <begin position="293"/>
        <end position="347"/>
    </location>
</feature>
<keyword evidence="6" id="KW-0479">Metal-binding</keyword>
<sequence>MSRNNPPPVIITTDPDSPALHSAPSTPPPNQRPTPTLVIPGSPASESSHPESPQGNDPFRLSPNARLYPPGSGHSPTPSYSSALTPPSPTLTSSSSVHFSDELPTPSSPNPKTSLALRDNHPDARSGMETLQTVDENDPQRRHARGWSIGTWSSAAPTADGYSMKKPLIRTATGASEVDGDRGEDDANKKGKKDKKGKKGKKGKKDKEEPPSAHLDPDKDKTDPTPFREKPSRLAMLVDPKSLEDLEKIGGVSGLLEGLGVDGEKGLAVGTDEGNAENGAPRSSADMPGGNGPQWRASMDRRRDIYGRNDLPRRKSKSLLLLMWLAFKDKVLILLSVAAVVSLALGLYQDLGTPPKIIYNDECPDGCEEAQVDWVEGVAIVVAIIIVVLVGSINDWQKERQFKKLNEKREDRNVKVIRGGSEMVINVKDVVVGDVCLLEPGEIIPVDGIFLRGHNVRCDESGATGESDAIKKFSYDECIKERDNLQPGQRQKKDCFLISGAKVLEGVGEYVVIAVGPTSFNGRIMMAMRGDADETPLQIKLNHLAELIAKLGGASGLLLFIALMIRFFVQLKTNPDRSANDKAQSFIQILIIAVTLVVVAVPEGLPLAVTLALAFATKRMTKQNLLVRVLGSCETMANATVVCTDKTGTLTQNEMTVVAGSLGVHGKFVKDLSDNASRSNANEGEGHSVHGDFSFDMSQLNDYASSSLQTLFNEAICINSTAFEDKNEEGKLNFVGSKTETALLRFAKDMEWPNYRQVRESAEIVQMIPFSSELKAMGVVVRKDDTYRLYLKGASEVLSNNCTRHVVVHQDGNKGDDIETTEFDDDTMSNISKTIIFYANQSLRTIALCYRDFESWPPAGTEKDGADEVPYEAIAKDMTLIAITGIEDPLRPGVREAVEKCQLAGVAVKMCTGDNVLTARSIASQCGIFTAGGVVMEGPLFRKLSDSDRLEIAPRLQILARSSPEDKRLLVKTLKSMGEVVGVTGDGTNDGPALKLANVGFAMGIAGTEVAKEASDIILMDDSFKNIVLAIMWGRCVNDSVKKFLQFQISVNITAVFITFISAVASSSEESVLTAVQLLWVNLIMDTFAALALATDPATESSLDRKPDRKNAPLITVEMFKMIMVQAIYQIIVCLVLHFAGLKILGLEDNDQNNTELGALVFNCFVFCQIFNQLNCRRLDRKLNVLEGFWRNWYFIIIFLIMVGGQILIVEVGGAAFQVTRLGGRDWGITLVIGALSLPIGALVRLTPTGPFARLLVKLHIYADPNKLPELSPEAEEEQYSYNPALSRVKDNLSTYARIRGGRLRASSMVAKSRNAQLRDADIQFPSLLTMVPTVIAGTVGAGAHWVTPHNSIGLSNPAGQDPSYSTAELFKGKVQLHPRTNPDDPLYAKFGLQPPESRGSSVSGAEGLSSGDANNV</sequence>
<dbReference type="FunFam" id="1.20.1110.10:FF:000002">
    <property type="entry name" value="Calcium-transporting ATPase"/>
    <property type="match status" value="1"/>
</dbReference>
<dbReference type="SUPFAM" id="SSF81653">
    <property type="entry name" value="Calcium ATPase, transduction domain A"/>
    <property type="match status" value="1"/>
</dbReference>
<comment type="caution">
    <text evidence="20">The sequence shown here is derived from an EMBL/GenBank/DDBJ whole genome shotgun (WGS) entry which is preliminary data.</text>
</comment>
<evidence type="ECO:0000259" key="19">
    <source>
        <dbReference type="SMART" id="SM00831"/>
    </source>
</evidence>
<dbReference type="GO" id="GO:0016887">
    <property type="term" value="F:ATP hydrolysis activity"/>
    <property type="evidence" value="ECO:0007669"/>
    <property type="project" value="InterPro"/>
</dbReference>
<evidence type="ECO:0000256" key="8">
    <source>
        <dbReference type="ARBA" id="ARBA00022837"/>
    </source>
</evidence>
<dbReference type="GO" id="GO:0005774">
    <property type="term" value="C:vacuolar membrane"/>
    <property type="evidence" value="ECO:0007669"/>
    <property type="project" value="UniProtKB-SubCell"/>
</dbReference>
<dbReference type="PROSITE" id="PS00154">
    <property type="entry name" value="ATPASE_E1_E2"/>
    <property type="match status" value="1"/>
</dbReference>
<keyword evidence="5 17" id="KW-0812">Transmembrane</keyword>
<feature type="transmembrane region" description="Helical" evidence="17">
    <location>
        <begin position="1077"/>
        <end position="1098"/>
    </location>
</feature>
<comment type="catalytic activity">
    <reaction evidence="16 17">
        <text>Ca(2+)(in) + ATP + H2O = Ca(2+)(out) + ADP + phosphate + H(+)</text>
        <dbReference type="Rhea" id="RHEA:18105"/>
        <dbReference type="ChEBI" id="CHEBI:15377"/>
        <dbReference type="ChEBI" id="CHEBI:15378"/>
        <dbReference type="ChEBI" id="CHEBI:29108"/>
        <dbReference type="ChEBI" id="CHEBI:30616"/>
        <dbReference type="ChEBI" id="CHEBI:43474"/>
        <dbReference type="ChEBI" id="CHEBI:456216"/>
        <dbReference type="EC" id="7.2.2.10"/>
    </reaction>
</comment>
<dbReference type="Proteomes" id="UP000199727">
    <property type="component" value="Unassembled WGS sequence"/>
</dbReference>
<feature type="transmembrane region" description="Helical" evidence="17">
    <location>
        <begin position="1157"/>
        <end position="1174"/>
    </location>
</feature>
<protein>
    <recommendedName>
        <fullName evidence="17">Calcium-transporting ATPase</fullName>
        <ecNumber evidence="17">7.2.2.10</ecNumber>
    </recommendedName>
</protein>
<dbReference type="FunFam" id="2.70.150.10:FF:000028">
    <property type="entry name" value="Calcium-transporting ATPase"/>
    <property type="match status" value="1"/>
</dbReference>
<dbReference type="GO" id="GO:0046872">
    <property type="term" value="F:metal ion binding"/>
    <property type="evidence" value="ECO:0007669"/>
    <property type="project" value="UniProtKB-KW"/>
</dbReference>
<keyword evidence="10" id="KW-0460">Magnesium</keyword>
<evidence type="ECO:0000256" key="18">
    <source>
        <dbReference type="SAM" id="MobiDB-lite"/>
    </source>
</evidence>
<evidence type="ECO:0000313" key="21">
    <source>
        <dbReference type="Proteomes" id="UP000199727"/>
    </source>
</evidence>
<feature type="transmembrane region" description="Helical" evidence="17">
    <location>
        <begin position="1194"/>
        <end position="1215"/>
    </location>
</feature>
<evidence type="ECO:0000256" key="7">
    <source>
        <dbReference type="ARBA" id="ARBA00022741"/>
    </source>
</evidence>
<dbReference type="FunFam" id="1.20.1110.10:FF:000039">
    <property type="entry name" value="Calcium-transporting ATPase"/>
    <property type="match status" value="1"/>
</dbReference>
<dbReference type="InterPro" id="IPR006068">
    <property type="entry name" value="ATPase_P-typ_cation-transptr_C"/>
</dbReference>
<dbReference type="SFLD" id="SFLDF00027">
    <property type="entry name" value="p-type_atpase"/>
    <property type="match status" value="1"/>
</dbReference>
<evidence type="ECO:0000256" key="3">
    <source>
        <dbReference type="ARBA" id="ARBA00022554"/>
    </source>
</evidence>
<proteinExistence type="inferred from homology"/>
<dbReference type="InterPro" id="IPR008250">
    <property type="entry name" value="ATPase_P-typ_transduc_dom_A_sf"/>
</dbReference>
<keyword evidence="4 17" id="KW-0109">Calcium transport</keyword>
<evidence type="ECO:0000256" key="15">
    <source>
        <dbReference type="ARBA" id="ARBA00038148"/>
    </source>
</evidence>
<feature type="transmembrane region" description="Helical" evidence="17">
    <location>
        <begin position="547"/>
        <end position="569"/>
    </location>
</feature>
<dbReference type="EMBL" id="AMKT01000041">
    <property type="protein sequence ID" value="OXG21801.1"/>
    <property type="molecule type" value="Genomic_DNA"/>
</dbReference>
<feature type="compositionally biased region" description="Basic and acidic residues" evidence="18">
    <location>
        <begin position="205"/>
        <end position="232"/>
    </location>
</feature>
<dbReference type="Gene3D" id="3.40.1110.10">
    <property type="entry name" value="Calcium-transporting ATPase, cytoplasmic domain N"/>
    <property type="match status" value="1"/>
</dbReference>
<feature type="transmembrane region" description="Helical" evidence="17">
    <location>
        <begin position="374"/>
        <end position="394"/>
    </location>
</feature>
<reference evidence="20 21" key="1">
    <citation type="submission" date="2017-06" db="EMBL/GenBank/DDBJ databases">
        <title>Global population genomics of the pathogenic fungus Cryptococcus neoformans var. grubii.</title>
        <authorList>
            <person name="Cuomo C."/>
            <person name="Litvintseva A."/>
            <person name="Chen Y."/>
            <person name="Young S."/>
            <person name="Zeng Q."/>
            <person name="Chapman S."/>
            <person name="Gujja S."/>
            <person name="Saif S."/>
            <person name="Birren B."/>
        </authorList>
    </citation>
    <scope>NUCLEOTIDE SEQUENCE [LARGE SCALE GENOMIC DNA]</scope>
    <source>
        <strain evidence="20 21">Tu259-1</strain>
    </source>
</reference>
<evidence type="ECO:0000256" key="14">
    <source>
        <dbReference type="ARBA" id="ARBA00023136"/>
    </source>
</evidence>
<keyword evidence="12 17" id="KW-1133">Transmembrane helix</keyword>
<dbReference type="SFLD" id="SFLDS00003">
    <property type="entry name" value="Haloacid_Dehalogenase"/>
    <property type="match status" value="1"/>
</dbReference>
<dbReference type="Pfam" id="PF00122">
    <property type="entry name" value="E1-E2_ATPase"/>
    <property type="match status" value="1"/>
</dbReference>
<feature type="transmembrane region" description="Helical" evidence="17">
    <location>
        <begin position="1044"/>
        <end position="1065"/>
    </location>
</feature>
<feature type="compositionally biased region" description="Basic and acidic residues" evidence="18">
    <location>
        <begin position="179"/>
        <end position="189"/>
    </location>
</feature>
<dbReference type="Pfam" id="PF13246">
    <property type="entry name" value="Cation_ATPase"/>
    <property type="match status" value="1"/>
</dbReference>
<dbReference type="Gene3D" id="3.40.50.1000">
    <property type="entry name" value="HAD superfamily/HAD-like"/>
    <property type="match status" value="1"/>
</dbReference>
<feature type="compositionally biased region" description="Low complexity" evidence="18">
    <location>
        <begin position="33"/>
        <end position="53"/>
    </location>
</feature>
<feature type="transmembrane region" description="Helical" evidence="17">
    <location>
        <begin position="589"/>
        <end position="616"/>
    </location>
</feature>
<evidence type="ECO:0000256" key="9">
    <source>
        <dbReference type="ARBA" id="ARBA00022840"/>
    </source>
</evidence>
<gene>
    <name evidence="20" type="ORF">C361_03226</name>
</gene>
<dbReference type="Pfam" id="PF00689">
    <property type="entry name" value="Cation_ATPase_C"/>
    <property type="match status" value="1"/>
</dbReference>
<dbReference type="GO" id="GO:0005388">
    <property type="term" value="F:P-type calcium transporter activity"/>
    <property type="evidence" value="ECO:0007669"/>
    <property type="project" value="UniProtKB-EC"/>
</dbReference>
<dbReference type="InterPro" id="IPR023299">
    <property type="entry name" value="ATPase_P-typ_cyto_dom_N"/>
</dbReference>
<dbReference type="SUPFAM" id="SSF81665">
    <property type="entry name" value="Calcium ATPase, transmembrane domain M"/>
    <property type="match status" value="1"/>
</dbReference>
<evidence type="ECO:0000256" key="5">
    <source>
        <dbReference type="ARBA" id="ARBA00022692"/>
    </source>
</evidence>
<dbReference type="CDD" id="cd02081">
    <property type="entry name" value="P-type_ATPase_Ca_PMCA-like"/>
    <property type="match status" value="1"/>
</dbReference>
<dbReference type="InterPro" id="IPR018303">
    <property type="entry name" value="ATPase_P-typ_P_site"/>
</dbReference>